<reference evidence="2 3" key="1">
    <citation type="submission" date="2016-10" db="EMBL/GenBank/DDBJ databases">
        <authorList>
            <person name="de Groot N.N."/>
        </authorList>
    </citation>
    <scope>NUCLEOTIDE SEQUENCE [LARGE SCALE GENOMIC DNA]</scope>
    <source>
        <strain evidence="2 3">CGMCC 1.11030</strain>
    </source>
</reference>
<dbReference type="EMBL" id="FOQH01000005">
    <property type="protein sequence ID" value="SFI22179.1"/>
    <property type="molecule type" value="Genomic_DNA"/>
</dbReference>
<accession>A0A1I3GFD9</accession>
<protein>
    <submittedName>
        <fullName evidence="2">TfoX N-terminal domain-containing protein</fullName>
    </submittedName>
</protein>
<dbReference type="Gene3D" id="3.30.1460.30">
    <property type="entry name" value="YgaC/TfoX-N like chaperone"/>
    <property type="match status" value="1"/>
</dbReference>
<dbReference type="AlphaFoldDB" id="A0A1I3GFD9"/>
<keyword evidence="3" id="KW-1185">Reference proteome</keyword>
<proteinExistence type="predicted"/>
<dbReference type="InterPro" id="IPR007076">
    <property type="entry name" value="TfoX_N"/>
</dbReference>
<dbReference type="STRING" id="1114924.SAMN05216258_105134"/>
<gene>
    <name evidence="2" type="ORF">SAMN05216258_105134</name>
</gene>
<evidence type="ECO:0000313" key="2">
    <source>
        <dbReference type="EMBL" id="SFI22179.1"/>
    </source>
</evidence>
<dbReference type="Pfam" id="PF04993">
    <property type="entry name" value="TfoX_N"/>
    <property type="match status" value="1"/>
</dbReference>
<evidence type="ECO:0000313" key="3">
    <source>
        <dbReference type="Proteomes" id="UP000199377"/>
    </source>
</evidence>
<evidence type="ECO:0000259" key="1">
    <source>
        <dbReference type="Pfam" id="PF04993"/>
    </source>
</evidence>
<dbReference type="RefSeq" id="WP_177236227.1">
    <property type="nucleotide sequence ID" value="NZ_FOQH01000005.1"/>
</dbReference>
<dbReference type="Proteomes" id="UP000199377">
    <property type="component" value="Unassembled WGS sequence"/>
</dbReference>
<feature type="domain" description="TfoX N-terminal" evidence="1">
    <location>
        <begin position="20"/>
        <end position="106"/>
    </location>
</feature>
<dbReference type="SUPFAM" id="SSF159894">
    <property type="entry name" value="YgaC/TfoX-N like"/>
    <property type="match status" value="1"/>
</dbReference>
<organism evidence="2 3">
    <name type="scientific">Albimonas pacifica</name>
    <dbReference type="NCBI Taxonomy" id="1114924"/>
    <lineage>
        <taxon>Bacteria</taxon>
        <taxon>Pseudomonadati</taxon>
        <taxon>Pseudomonadota</taxon>
        <taxon>Alphaproteobacteria</taxon>
        <taxon>Rhodobacterales</taxon>
        <taxon>Paracoccaceae</taxon>
        <taxon>Albimonas</taxon>
    </lineage>
</organism>
<name>A0A1I3GFD9_9RHOB</name>
<sequence length="114" mass="11587">MAWDEAVAQRIRTALGPLAAETVERKMFGGLCFLLRGHMLGGASGAGMGGGALLRVGPEGEAEALALPGVAPMILRGRPMRGFVKLSPQAAADPGTLPRLVALAAAFTAALPPK</sequence>